<evidence type="ECO:0000256" key="2">
    <source>
        <dbReference type="ARBA" id="ARBA00022519"/>
    </source>
</evidence>
<keyword evidence="14" id="KW-1185">Reference proteome</keyword>
<dbReference type="RefSeq" id="WP_377333702.1">
    <property type="nucleotide sequence ID" value="NZ_JBHSGB010000009.1"/>
</dbReference>
<dbReference type="EC" id="2.4.99.28" evidence="11"/>
<dbReference type="NCBIfam" id="TIGR02070">
    <property type="entry name" value="mono_pep_trsgly"/>
    <property type="match status" value="1"/>
</dbReference>
<dbReference type="PANTHER" id="PTHR30400">
    <property type="entry name" value="MONOFUNCTIONAL BIOSYNTHETIC PEPTIDOGLYCAN TRANSGLYCOSYLASE"/>
    <property type="match status" value="1"/>
</dbReference>
<dbReference type="PANTHER" id="PTHR30400:SF0">
    <property type="entry name" value="BIOSYNTHETIC PEPTIDOGLYCAN TRANSGLYCOSYLASE"/>
    <property type="match status" value="1"/>
</dbReference>
<comment type="subcellular location">
    <subcellularLocation>
        <location evidence="11">Cell inner membrane</location>
        <topology evidence="11">Single-pass membrane protein</topology>
    </subcellularLocation>
</comment>
<comment type="caution">
    <text evidence="13">The sequence shown here is derived from an EMBL/GenBank/DDBJ whole genome shotgun (WGS) entry which is preliminary data.</text>
</comment>
<comment type="catalytic activity">
    <reaction evidence="11">
        <text>[GlcNAc-(1-&gt;4)-Mur2Ac(oyl-L-Ala-gamma-D-Glu-L-Lys-D-Ala-D-Ala)](n)-di-trans,octa-cis-undecaprenyl diphosphate + beta-D-GlcNAc-(1-&gt;4)-Mur2Ac(oyl-L-Ala-gamma-D-Glu-L-Lys-D-Ala-D-Ala)-di-trans,octa-cis-undecaprenyl diphosphate = [GlcNAc-(1-&gt;4)-Mur2Ac(oyl-L-Ala-gamma-D-Glu-L-Lys-D-Ala-D-Ala)](n+1)-di-trans,octa-cis-undecaprenyl diphosphate + di-trans,octa-cis-undecaprenyl diphosphate + H(+)</text>
        <dbReference type="Rhea" id="RHEA:23708"/>
        <dbReference type="Rhea" id="RHEA-COMP:9602"/>
        <dbReference type="Rhea" id="RHEA-COMP:9603"/>
        <dbReference type="ChEBI" id="CHEBI:15378"/>
        <dbReference type="ChEBI" id="CHEBI:58405"/>
        <dbReference type="ChEBI" id="CHEBI:60033"/>
        <dbReference type="ChEBI" id="CHEBI:78435"/>
        <dbReference type="EC" id="2.4.99.28"/>
    </reaction>
</comment>
<keyword evidence="10 11" id="KW-0961">Cell wall biogenesis/degradation</keyword>
<feature type="domain" description="Glycosyl transferase family 51" evidence="12">
    <location>
        <begin position="52"/>
        <end position="218"/>
    </location>
</feature>
<evidence type="ECO:0000256" key="11">
    <source>
        <dbReference type="HAMAP-Rule" id="MF_00766"/>
    </source>
</evidence>
<evidence type="ECO:0000313" key="13">
    <source>
        <dbReference type="EMBL" id="MFC4655258.1"/>
    </source>
</evidence>
<keyword evidence="7 11" id="KW-0573">Peptidoglycan synthesis</keyword>
<comment type="similarity">
    <text evidence="11">Belongs to the glycosyltransferase 51 family.</text>
</comment>
<dbReference type="InterPro" id="IPR036950">
    <property type="entry name" value="PBP_transglycosylase"/>
</dbReference>
<evidence type="ECO:0000256" key="3">
    <source>
        <dbReference type="ARBA" id="ARBA00022676"/>
    </source>
</evidence>
<dbReference type="InterPro" id="IPR001264">
    <property type="entry name" value="Glyco_trans_51"/>
</dbReference>
<sequence length="230" mass="26509">MLKSLTLFLLKLLRWSALLVLLWVLLGSFLPIPYTGLMLERQLEAWWQGQSYQRQHQWVPYEQISRHAKQAVVAAEDQKFPEHYGFDMAAIEKALVYNRKGSKVRGASTISQQTAKNVFLWSGRSWLRKGLESGFTLLIELAWGKQRILEVYLNSVEFGPGIYGVEAASRHFFSKSAARLTRQEAALLAAVLPNPLRFKVNRPSPYIYKRQQWILKQMNQLASVEKLVTD</sequence>
<evidence type="ECO:0000256" key="6">
    <source>
        <dbReference type="ARBA" id="ARBA00022960"/>
    </source>
</evidence>
<dbReference type="Gene3D" id="1.10.3810.10">
    <property type="entry name" value="Biosynthetic peptidoglycan transglycosylase-like"/>
    <property type="match status" value="1"/>
</dbReference>
<evidence type="ECO:0000256" key="4">
    <source>
        <dbReference type="ARBA" id="ARBA00022679"/>
    </source>
</evidence>
<keyword evidence="6 11" id="KW-0133">Cell shape</keyword>
<evidence type="ECO:0000256" key="8">
    <source>
        <dbReference type="ARBA" id="ARBA00022989"/>
    </source>
</evidence>
<keyword evidence="3 11" id="KW-0328">Glycosyltransferase</keyword>
<evidence type="ECO:0000256" key="7">
    <source>
        <dbReference type="ARBA" id="ARBA00022984"/>
    </source>
</evidence>
<comment type="pathway">
    <text evidence="11">Cell wall biogenesis; peptidoglycan biosynthesis.</text>
</comment>
<organism evidence="13 14">
    <name type="scientific">Rheinheimera marina</name>
    <dbReference type="NCBI Taxonomy" id="1774958"/>
    <lineage>
        <taxon>Bacteria</taxon>
        <taxon>Pseudomonadati</taxon>
        <taxon>Pseudomonadota</taxon>
        <taxon>Gammaproteobacteria</taxon>
        <taxon>Chromatiales</taxon>
        <taxon>Chromatiaceae</taxon>
        <taxon>Rheinheimera</taxon>
    </lineage>
</organism>
<gene>
    <name evidence="11 13" type="primary">mtgA</name>
    <name evidence="13" type="ORF">ACFO3I_09570</name>
</gene>
<dbReference type="EMBL" id="JBHSGB010000009">
    <property type="protein sequence ID" value="MFC4655258.1"/>
    <property type="molecule type" value="Genomic_DNA"/>
</dbReference>
<keyword evidence="8 11" id="KW-1133">Transmembrane helix</keyword>
<keyword evidence="2 11" id="KW-0997">Cell inner membrane</keyword>
<dbReference type="Proteomes" id="UP001595962">
    <property type="component" value="Unassembled WGS sequence"/>
</dbReference>
<evidence type="ECO:0000256" key="10">
    <source>
        <dbReference type="ARBA" id="ARBA00023316"/>
    </source>
</evidence>
<evidence type="ECO:0000259" key="12">
    <source>
        <dbReference type="Pfam" id="PF00912"/>
    </source>
</evidence>
<evidence type="ECO:0000256" key="9">
    <source>
        <dbReference type="ARBA" id="ARBA00023136"/>
    </source>
</evidence>
<evidence type="ECO:0000256" key="1">
    <source>
        <dbReference type="ARBA" id="ARBA00022475"/>
    </source>
</evidence>
<proteinExistence type="inferred from homology"/>
<evidence type="ECO:0000256" key="5">
    <source>
        <dbReference type="ARBA" id="ARBA00022692"/>
    </source>
</evidence>
<keyword evidence="1 11" id="KW-1003">Cell membrane</keyword>
<keyword evidence="9 11" id="KW-0472">Membrane</keyword>
<feature type="transmembrane region" description="Helical" evidence="11">
    <location>
        <begin position="12"/>
        <end position="32"/>
    </location>
</feature>
<keyword evidence="4 11" id="KW-0808">Transferase</keyword>
<protein>
    <recommendedName>
        <fullName evidence="11">Biosynthetic peptidoglycan transglycosylase</fullName>
        <ecNumber evidence="11">2.4.99.28</ecNumber>
    </recommendedName>
    <alternativeName>
        <fullName evidence="11">Glycan polymerase</fullName>
    </alternativeName>
    <alternativeName>
        <fullName evidence="11">Peptidoglycan glycosyltransferase MtgA</fullName>
        <shortName evidence="11">PGT</shortName>
    </alternativeName>
</protein>
<comment type="function">
    <text evidence="11">Peptidoglycan polymerase that catalyzes glycan chain elongation from lipid-linked precursors.</text>
</comment>
<dbReference type="InterPro" id="IPR011812">
    <property type="entry name" value="Pep_trsgly"/>
</dbReference>
<dbReference type="InterPro" id="IPR023346">
    <property type="entry name" value="Lysozyme-like_dom_sf"/>
</dbReference>
<reference evidence="14" key="1">
    <citation type="journal article" date="2019" name="Int. J. Syst. Evol. Microbiol.">
        <title>The Global Catalogue of Microorganisms (GCM) 10K type strain sequencing project: providing services to taxonomists for standard genome sequencing and annotation.</title>
        <authorList>
            <consortium name="The Broad Institute Genomics Platform"/>
            <consortium name="The Broad Institute Genome Sequencing Center for Infectious Disease"/>
            <person name="Wu L."/>
            <person name="Ma J."/>
        </authorList>
    </citation>
    <scope>NUCLEOTIDE SEQUENCE [LARGE SCALE GENOMIC DNA]</scope>
    <source>
        <strain evidence="14">DT28</strain>
    </source>
</reference>
<dbReference type="HAMAP" id="MF_00766">
    <property type="entry name" value="PGT_MtgA"/>
    <property type="match status" value="1"/>
</dbReference>
<dbReference type="SUPFAM" id="SSF53955">
    <property type="entry name" value="Lysozyme-like"/>
    <property type="match status" value="1"/>
</dbReference>
<name>A0ABV9JLW1_9GAMM</name>
<dbReference type="Pfam" id="PF00912">
    <property type="entry name" value="Transgly"/>
    <property type="match status" value="1"/>
</dbReference>
<keyword evidence="5 11" id="KW-0812">Transmembrane</keyword>
<evidence type="ECO:0000313" key="14">
    <source>
        <dbReference type="Proteomes" id="UP001595962"/>
    </source>
</evidence>
<accession>A0ABV9JLW1</accession>